<organism evidence="2 3">
    <name type="scientific">Oceanibaculum pacificum</name>
    <dbReference type="NCBI Taxonomy" id="580166"/>
    <lineage>
        <taxon>Bacteria</taxon>
        <taxon>Pseudomonadati</taxon>
        <taxon>Pseudomonadota</taxon>
        <taxon>Alphaproteobacteria</taxon>
        <taxon>Rhodospirillales</taxon>
        <taxon>Oceanibaculaceae</taxon>
        <taxon>Oceanibaculum</taxon>
    </lineage>
</organism>
<evidence type="ECO:0000313" key="3">
    <source>
        <dbReference type="Proteomes" id="UP000076400"/>
    </source>
</evidence>
<evidence type="ECO:0000256" key="1">
    <source>
        <dbReference type="SAM" id="SignalP"/>
    </source>
</evidence>
<accession>A0A154WGJ2</accession>
<evidence type="ECO:0000313" key="2">
    <source>
        <dbReference type="EMBL" id="KZD12575.1"/>
    </source>
</evidence>
<feature type="signal peptide" evidence="1">
    <location>
        <begin position="1"/>
        <end position="21"/>
    </location>
</feature>
<keyword evidence="3" id="KW-1185">Reference proteome</keyword>
<gene>
    <name evidence="2" type="ORF">AUP43_04260</name>
</gene>
<comment type="caution">
    <text evidence="2">The sequence shown here is derived from an EMBL/GenBank/DDBJ whole genome shotgun (WGS) entry which is preliminary data.</text>
</comment>
<reference evidence="2 3" key="1">
    <citation type="submission" date="2015-12" db="EMBL/GenBank/DDBJ databases">
        <title>Genome sequence of Oceanibaculum pacificum MCCC 1A02656.</title>
        <authorList>
            <person name="Lu L."/>
            <person name="Lai Q."/>
            <person name="Shao Z."/>
            <person name="Qian P."/>
        </authorList>
    </citation>
    <scope>NUCLEOTIDE SEQUENCE [LARGE SCALE GENOMIC DNA]</scope>
    <source>
        <strain evidence="2 3">MCCC 1A02656</strain>
    </source>
</reference>
<dbReference type="PROSITE" id="PS51257">
    <property type="entry name" value="PROKAR_LIPOPROTEIN"/>
    <property type="match status" value="1"/>
</dbReference>
<protein>
    <submittedName>
        <fullName evidence="2">Uncharacterized protein</fullName>
    </submittedName>
</protein>
<feature type="chain" id="PRO_5007602502" evidence="1">
    <location>
        <begin position="22"/>
        <end position="196"/>
    </location>
</feature>
<dbReference type="Proteomes" id="UP000076400">
    <property type="component" value="Unassembled WGS sequence"/>
</dbReference>
<dbReference type="RefSeq" id="WP_067551776.1">
    <property type="nucleotide sequence ID" value="NZ_LPXN01000013.1"/>
</dbReference>
<name>A0A154WGJ2_9PROT</name>
<dbReference type="AlphaFoldDB" id="A0A154WGJ2"/>
<dbReference type="EMBL" id="LPXN01000013">
    <property type="protein sequence ID" value="KZD12575.1"/>
    <property type="molecule type" value="Genomic_DNA"/>
</dbReference>
<dbReference type="STRING" id="580166.AUP43_04260"/>
<dbReference type="OrthoDB" id="8447133at2"/>
<proteinExistence type="predicted"/>
<keyword evidence="1" id="KW-0732">Signal</keyword>
<sequence>MRRLLASPFVFALLLLTAACSTPDPAPRYAEITFVGKPQLRLDVGAIEVVNEYQEPLSRPHVEHLSPANPGRTAERWARDRVSVGGSQFQRAVLRIREASIVEDRLRTSTGLGGFVKNEQSERYTAVMDVALQILDNRGQRIGEAVARVERSRTVPEDITLNERERAWYELTESILRDMDTVLTNNVQQYLRRFLL</sequence>